<evidence type="ECO:0000256" key="1">
    <source>
        <dbReference type="ARBA" id="ARBA00010139"/>
    </source>
</evidence>
<evidence type="ECO:0000256" key="3">
    <source>
        <dbReference type="ARBA" id="ARBA00022827"/>
    </source>
</evidence>
<keyword evidence="3" id="KW-0274">FAD</keyword>
<dbReference type="GO" id="GO:0050660">
    <property type="term" value="F:flavin adenine dinucleotide binding"/>
    <property type="evidence" value="ECO:0007669"/>
    <property type="project" value="InterPro"/>
</dbReference>
<dbReference type="GO" id="GO:0004499">
    <property type="term" value="F:N,N-dimethylaniline monooxygenase activity"/>
    <property type="evidence" value="ECO:0007669"/>
    <property type="project" value="InterPro"/>
</dbReference>
<comment type="similarity">
    <text evidence="1">Belongs to the FAD-binding monooxygenase family.</text>
</comment>
<dbReference type="InterPro" id="IPR036188">
    <property type="entry name" value="FAD/NAD-bd_sf"/>
</dbReference>
<dbReference type="GO" id="GO:0050661">
    <property type="term" value="F:NADP binding"/>
    <property type="evidence" value="ECO:0007669"/>
    <property type="project" value="InterPro"/>
</dbReference>
<evidence type="ECO:0000313" key="5">
    <source>
        <dbReference type="EMBL" id="KAF2771591.1"/>
    </source>
</evidence>
<sequence>MAPGINLSEDVGQHVLEVVQSYAKNIPQSDETGYIIPDTLLGQKRRVRILVIGFGAAAINLVHIFGKDPSNHIEIQCYEKNPEVGGTWYENRYPGCACDIPSVNYQFSWHPKPDWSSYYATAPEILGYFMDVCQKHDLYQFAKMSHTVSGAWWNEEAGKWKIEVQPNGDPAAAFYDEGEILVNATGVLNNWKWPAVPGIEKFKSKLHSAAWDDTVELQDKSIGLIGNGSSAVQILPAIFPKVKHVVSFMRSSTWITAGFAQKYAGPNGANFEYSEEQKKRFAEHPEEYLEYRKMVEGELNQRFKFIINGSEEQKEALDFSRKEMSRKLNGRQELIEKLVPTDYAVGCRRPTPGNGYLECLTNEEKCQVSFSPIQEITENAVCTQDGRVHEFDVLICGTGFDVSFKPRFPIVGKNDRDLAAAWAKTPETYLSATAPGFPNYFMINGPFGPYGHGSILPVIEIITRYIEKFIVKMQTQNIMAFEPKQEAVDDFKRHRELFLLRTAWSSPCRSWFKGGTVDGPIMMWPGSRLHFFEALKDPRFEDYNWTYQANNRFSFWGNGFSQREFEDDNAWYIAGV</sequence>
<organism evidence="5 6">
    <name type="scientific">Teratosphaeria nubilosa</name>
    <dbReference type="NCBI Taxonomy" id="161662"/>
    <lineage>
        <taxon>Eukaryota</taxon>
        <taxon>Fungi</taxon>
        <taxon>Dikarya</taxon>
        <taxon>Ascomycota</taxon>
        <taxon>Pezizomycotina</taxon>
        <taxon>Dothideomycetes</taxon>
        <taxon>Dothideomycetidae</taxon>
        <taxon>Mycosphaerellales</taxon>
        <taxon>Teratosphaeriaceae</taxon>
        <taxon>Teratosphaeria</taxon>
    </lineage>
</organism>
<keyword evidence="5" id="KW-0503">Monooxygenase</keyword>
<protein>
    <submittedName>
        <fullName evidence="5">Putative dimethylaniline monooxygenase</fullName>
    </submittedName>
</protein>
<dbReference type="AlphaFoldDB" id="A0A6G1LF69"/>
<dbReference type="PANTHER" id="PTHR42877:SF7">
    <property type="entry name" value="FLAVIN-BINDING MONOOXYGENASE-RELATED"/>
    <property type="match status" value="1"/>
</dbReference>
<keyword evidence="6" id="KW-1185">Reference proteome</keyword>
<dbReference type="Gene3D" id="3.50.50.60">
    <property type="entry name" value="FAD/NAD(P)-binding domain"/>
    <property type="match status" value="2"/>
</dbReference>
<evidence type="ECO:0000313" key="6">
    <source>
        <dbReference type="Proteomes" id="UP000799436"/>
    </source>
</evidence>
<evidence type="ECO:0000256" key="4">
    <source>
        <dbReference type="ARBA" id="ARBA00023002"/>
    </source>
</evidence>
<dbReference type="Pfam" id="PF00743">
    <property type="entry name" value="FMO-like"/>
    <property type="match status" value="1"/>
</dbReference>
<dbReference type="EMBL" id="ML995818">
    <property type="protein sequence ID" value="KAF2771591.1"/>
    <property type="molecule type" value="Genomic_DNA"/>
</dbReference>
<keyword evidence="4" id="KW-0560">Oxidoreductase</keyword>
<gene>
    <name evidence="5" type="ORF">EJ03DRAFT_325241</name>
</gene>
<dbReference type="OrthoDB" id="74360at2759"/>
<evidence type="ECO:0000256" key="2">
    <source>
        <dbReference type="ARBA" id="ARBA00022630"/>
    </source>
</evidence>
<dbReference type="InterPro" id="IPR051209">
    <property type="entry name" value="FAD-bind_Monooxygenase_sf"/>
</dbReference>
<keyword evidence="2" id="KW-0285">Flavoprotein</keyword>
<accession>A0A6G1LF69</accession>
<reference evidence="5" key="1">
    <citation type="journal article" date="2020" name="Stud. Mycol.">
        <title>101 Dothideomycetes genomes: a test case for predicting lifestyles and emergence of pathogens.</title>
        <authorList>
            <person name="Haridas S."/>
            <person name="Albert R."/>
            <person name="Binder M."/>
            <person name="Bloem J."/>
            <person name="Labutti K."/>
            <person name="Salamov A."/>
            <person name="Andreopoulos B."/>
            <person name="Baker S."/>
            <person name="Barry K."/>
            <person name="Bills G."/>
            <person name="Bluhm B."/>
            <person name="Cannon C."/>
            <person name="Castanera R."/>
            <person name="Culley D."/>
            <person name="Daum C."/>
            <person name="Ezra D."/>
            <person name="Gonzalez J."/>
            <person name="Henrissat B."/>
            <person name="Kuo A."/>
            <person name="Liang C."/>
            <person name="Lipzen A."/>
            <person name="Lutzoni F."/>
            <person name="Magnuson J."/>
            <person name="Mondo S."/>
            <person name="Nolan M."/>
            <person name="Ohm R."/>
            <person name="Pangilinan J."/>
            <person name="Park H.-J."/>
            <person name="Ramirez L."/>
            <person name="Alfaro M."/>
            <person name="Sun H."/>
            <person name="Tritt A."/>
            <person name="Yoshinaga Y."/>
            <person name="Zwiers L.-H."/>
            <person name="Turgeon B."/>
            <person name="Goodwin S."/>
            <person name="Spatafora J."/>
            <person name="Crous P."/>
            <person name="Grigoriev I."/>
        </authorList>
    </citation>
    <scope>NUCLEOTIDE SEQUENCE</scope>
    <source>
        <strain evidence="5">CBS 116005</strain>
    </source>
</reference>
<dbReference type="SUPFAM" id="SSF51905">
    <property type="entry name" value="FAD/NAD(P)-binding domain"/>
    <property type="match status" value="1"/>
</dbReference>
<name>A0A6G1LF69_9PEZI</name>
<dbReference type="InterPro" id="IPR020946">
    <property type="entry name" value="Flavin_mOase-like"/>
</dbReference>
<proteinExistence type="inferred from homology"/>
<dbReference type="Proteomes" id="UP000799436">
    <property type="component" value="Unassembled WGS sequence"/>
</dbReference>
<dbReference type="PANTHER" id="PTHR42877">
    <property type="entry name" value="L-ORNITHINE N(5)-MONOOXYGENASE-RELATED"/>
    <property type="match status" value="1"/>
</dbReference>